<comment type="caution">
    <text evidence="4">The sequence shown here is derived from an EMBL/GenBank/DDBJ whole genome shotgun (WGS) entry which is preliminary data.</text>
</comment>
<protein>
    <submittedName>
        <fullName evidence="4">Uncharacterized protein</fullName>
    </submittedName>
</protein>
<sequence length="505" mass="54307">MDASERRTTPGEAPAAATSPLLRRLLLAAALAALAAAAAGADAAVAAAAGRPVRETWRAPGARRSARGAPGAEDADADAPPVAPDAPTNPRQLAASERRLSAQLRALIAHYQQEDPVGIPGAPVPDPMPVPDSTRSVAFATVTVNNASVYGLSRFRVDRVMLDLANLSASISVRLEHLDLEGAYGIRYFLTNSKGRITVTLDNVTVAATAALAVAQDGRLRADHVLLDVAFDKLAARIENEALSALARGVLEGMAPFVYESAKPFVMSEARQKVLSELDARCAKLPQRFPNSLSPLDLLVWDARKLVAHMGFDPYPVPDYNYSTGLTSVRLSNVWLSGLSTFHRAGAARVGFEKHVFRAALRVGTARLAGQCHWAIDFAGYLSRAGAAHFSVEYVEALAELRQPLDTRHHPHLERFELQLGDFAVRVAGAGTLDYAAEALANVLPNLLRSHIRDTLQRNVEDGVREALNKIDMQTLVEERLSELDEMQAAAEEMDAEADIFEALG</sequence>
<evidence type="ECO:0000256" key="2">
    <source>
        <dbReference type="SAM" id="MobiDB-lite"/>
    </source>
</evidence>
<dbReference type="Pfam" id="PF16984">
    <property type="entry name" value="Grp7_allergen"/>
    <property type="match status" value="1"/>
</dbReference>
<evidence type="ECO:0000313" key="5">
    <source>
        <dbReference type="Proteomes" id="UP001378592"/>
    </source>
</evidence>
<feature type="compositionally biased region" description="Low complexity" evidence="2">
    <location>
        <begin position="58"/>
        <end position="72"/>
    </location>
</feature>
<dbReference type="Pfam" id="PF06585">
    <property type="entry name" value="JHBP"/>
    <property type="match status" value="1"/>
</dbReference>
<keyword evidence="1" id="KW-0175">Coiled coil</keyword>
<name>A0AAN9Z5G7_9ORTH</name>
<dbReference type="InterPro" id="IPR038606">
    <property type="entry name" value="To_sf"/>
</dbReference>
<keyword evidence="5" id="KW-1185">Reference proteome</keyword>
<dbReference type="InterPro" id="IPR006311">
    <property type="entry name" value="TAT_signal"/>
</dbReference>
<reference evidence="4 5" key="1">
    <citation type="submission" date="2024-03" db="EMBL/GenBank/DDBJ databases">
        <title>The genome assembly and annotation of the cricket Gryllus longicercus Weissman &amp; Gray.</title>
        <authorList>
            <person name="Szrajer S."/>
            <person name="Gray D."/>
            <person name="Ylla G."/>
        </authorList>
    </citation>
    <scope>NUCLEOTIDE SEQUENCE [LARGE SCALE GENOMIC DNA]</scope>
    <source>
        <strain evidence="4">DAG 2021-001</strain>
        <tissue evidence="4">Whole body minus gut</tissue>
    </source>
</reference>
<proteinExistence type="predicted"/>
<feature type="chain" id="PRO_5042911674" evidence="3">
    <location>
        <begin position="44"/>
        <end position="505"/>
    </location>
</feature>
<evidence type="ECO:0000313" key="4">
    <source>
        <dbReference type="EMBL" id="KAK7868843.1"/>
    </source>
</evidence>
<dbReference type="PANTHER" id="PTHR11008:SF13">
    <property type="entry name" value="FI04421P"/>
    <property type="match status" value="1"/>
</dbReference>
<dbReference type="Gene3D" id="3.15.10.50">
    <property type="match status" value="1"/>
</dbReference>
<dbReference type="InterPro" id="IPR010562">
    <property type="entry name" value="Haemolymph_juvenile_hormone-bd"/>
</dbReference>
<dbReference type="Proteomes" id="UP001378592">
    <property type="component" value="Unassembled WGS sequence"/>
</dbReference>
<dbReference type="PANTHER" id="PTHR11008">
    <property type="entry name" value="PROTEIN TAKEOUT-LIKE PROTEIN"/>
    <property type="match status" value="1"/>
</dbReference>
<dbReference type="Gene3D" id="3.15.10.30">
    <property type="entry name" value="Haemolymph juvenile hormone binding protein"/>
    <property type="match status" value="1"/>
</dbReference>
<feature type="region of interest" description="Disordered" evidence="2">
    <location>
        <begin position="50"/>
        <end position="94"/>
    </location>
</feature>
<feature type="signal peptide" evidence="3">
    <location>
        <begin position="1"/>
        <end position="43"/>
    </location>
</feature>
<dbReference type="InterPro" id="IPR038602">
    <property type="entry name" value="Mite_allergen_7_sf"/>
</dbReference>
<organism evidence="4 5">
    <name type="scientific">Gryllus longicercus</name>
    <dbReference type="NCBI Taxonomy" id="2509291"/>
    <lineage>
        <taxon>Eukaryota</taxon>
        <taxon>Metazoa</taxon>
        <taxon>Ecdysozoa</taxon>
        <taxon>Arthropoda</taxon>
        <taxon>Hexapoda</taxon>
        <taxon>Insecta</taxon>
        <taxon>Pterygota</taxon>
        <taxon>Neoptera</taxon>
        <taxon>Polyneoptera</taxon>
        <taxon>Orthoptera</taxon>
        <taxon>Ensifera</taxon>
        <taxon>Gryllidea</taxon>
        <taxon>Grylloidea</taxon>
        <taxon>Gryllidae</taxon>
        <taxon>Gryllinae</taxon>
        <taxon>Gryllus</taxon>
    </lineage>
</organism>
<dbReference type="PROSITE" id="PS51318">
    <property type="entry name" value="TAT"/>
    <property type="match status" value="1"/>
</dbReference>
<dbReference type="EMBL" id="JAZDUA010000085">
    <property type="protein sequence ID" value="KAK7868843.1"/>
    <property type="molecule type" value="Genomic_DNA"/>
</dbReference>
<keyword evidence="3" id="KW-0732">Signal</keyword>
<gene>
    <name evidence="4" type="ORF">R5R35_014172</name>
</gene>
<dbReference type="AlphaFoldDB" id="A0AAN9Z5G7"/>
<accession>A0AAN9Z5G7</accession>
<evidence type="ECO:0000256" key="1">
    <source>
        <dbReference type="SAM" id="Coils"/>
    </source>
</evidence>
<dbReference type="InterPro" id="IPR020234">
    <property type="entry name" value="Mite_allergen_group-7"/>
</dbReference>
<evidence type="ECO:0000256" key="3">
    <source>
        <dbReference type="SAM" id="SignalP"/>
    </source>
</evidence>
<feature type="coiled-coil region" evidence="1">
    <location>
        <begin position="477"/>
        <end position="504"/>
    </location>
</feature>